<reference evidence="6 7" key="1">
    <citation type="journal article" date="2015" name="Genome Biol. Evol.">
        <title>Comparative Genomics of a Bacterivorous Green Alga Reveals Evolutionary Causalities and Consequences of Phago-Mixotrophic Mode of Nutrition.</title>
        <authorList>
            <person name="Burns J.A."/>
            <person name="Paasch A."/>
            <person name="Narechania A."/>
            <person name="Kim E."/>
        </authorList>
    </citation>
    <scope>NUCLEOTIDE SEQUENCE [LARGE SCALE GENOMIC DNA]</scope>
    <source>
        <strain evidence="6 7">PLY_AMNH</strain>
    </source>
</reference>
<feature type="non-terminal residue" evidence="6">
    <location>
        <position position="1"/>
    </location>
</feature>
<keyword evidence="4 5" id="KW-0472">Membrane</keyword>
<dbReference type="Proteomes" id="UP001190700">
    <property type="component" value="Unassembled WGS sequence"/>
</dbReference>
<evidence type="ECO:0008006" key="8">
    <source>
        <dbReference type="Google" id="ProtNLM"/>
    </source>
</evidence>
<dbReference type="PANTHER" id="PTHR24064">
    <property type="entry name" value="SOLUTE CARRIER FAMILY 22 MEMBER"/>
    <property type="match status" value="1"/>
</dbReference>
<name>A0AAE0GE88_9CHLO</name>
<feature type="transmembrane region" description="Helical" evidence="5">
    <location>
        <begin position="185"/>
        <end position="205"/>
    </location>
</feature>
<dbReference type="GO" id="GO:0016020">
    <property type="term" value="C:membrane"/>
    <property type="evidence" value="ECO:0007669"/>
    <property type="project" value="UniProtKB-SubCell"/>
</dbReference>
<feature type="transmembrane region" description="Helical" evidence="5">
    <location>
        <begin position="125"/>
        <end position="148"/>
    </location>
</feature>
<evidence type="ECO:0000256" key="1">
    <source>
        <dbReference type="ARBA" id="ARBA00004141"/>
    </source>
</evidence>
<evidence type="ECO:0000256" key="3">
    <source>
        <dbReference type="ARBA" id="ARBA00022989"/>
    </source>
</evidence>
<keyword evidence="3 5" id="KW-1133">Transmembrane helix</keyword>
<dbReference type="Gene3D" id="1.20.1250.20">
    <property type="entry name" value="MFS general substrate transporter like domains"/>
    <property type="match status" value="1"/>
</dbReference>
<organism evidence="6 7">
    <name type="scientific">Cymbomonas tetramitiformis</name>
    <dbReference type="NCBI Taxonomy" id="36881"/>
    <lineage>
        <taxon>Eukaryota</taxon>
        <taxon>Viridiplantae</taxon>
        <taxon>Chlorophyta</taxon>
        <taxon>Pyramimonadophyceae</taxon>
        <taxon>Pyramimonadales</taxon>
        <taxon>Pyramimonadaceae</taxon>
        <taxon>Cymbomonas</taxon>
    </lineage>
</organism>
<feature type="transmembrane region" description="Helical" evidence="5">
    <location>
        <begin position="98"/>
        <end position="119"/>
    </location>
</feature>
<evidence type="ECO:0000313" key="6">
    <source>
        <dbReference type="EMBL" id="KAK3276640.1"/>
    </source>
</evidence>
<dbReference type="InterPro" id="IPR036259">
    <property type="entry name" value="MFS_trans_sf"/>
</dbReference>
<evidence type="ECO:0000313" key="7">
    <source>
        <dbReference type="Proteomes" id="UP001190700"/>
    </source>
</evidence>
<keyword evidence="2 5" id="KW-0812">Transmembrane</keyword>
<keyword evidence="7" id="KW-1185">Reference proteome</keyword>
<gene>
    <name evidence="6" type="ORF">CYMTET_15303</name>
</gene>
<accession>A0AAE0GE88</accession>
<evidence type="ECO:0000256" key="4">
    <source>
        <dbReference type="ARBA" id="ARBA00023136"/>
    </source>
</evidence>
<proteinExistence type="predicted"/>
<feature type="transmembrane region" description="Helical" evidence="5">
    <location>
        <begin position="35"/>
        <end position="56"/>
    </location>
</feature>
<dbReference type="AlphaFoldDB" id="A0AAE0GE88"/>
<protein>
    <recommendedName>
        <fullName evidence="8">Major facilitator superfamily (MFS) profile domain-containing protein</fullName>
    </recommendedName>
</protein>
<comment type="subcellular location">
    <subcellularLocation>
        <location evidence="1">Membrane</location>
        <topology evidence="1">Multi-pass membrane protein</topology>
    </subcellularLocation>
</comment>
<dbReference type="SUPFAM" id="SSF103473">
    <property type="entry name" value="MFS general substrate transporter"/>
    <property type="match status" value="1"/>
</dbReference>
<evidence type="ECO:0000256" key="5">
    <source>
        <dbReference type="SAM" id="Phobius"/>
    </source>
</evidence>
<evidence type="ECO:0000256" key="2">
    <source>
        <dbReference type="ARBA" id="ARBA00022692"/>
    </source>
</evidence>
<comment type="caution">
    <text evidence="6">The sequence shown here is derived from an EMBL/GenBank/DDBJ whole genome shotgun (WGS) entry which is preliminary data.</text>
</comment>
<sequence length="240" mass="25270">ALADLKDEEKAPASPLPAPAKHDSALLALVRKPVLSVRLAVMCAAWFSAALGYYGLTIHSNILGGSIYQASLYGGLAEIPPKFALYFMIGHPALGRRLTITMLLLLGGISCILGLALKSTHWDQAAVLAGAVGRGSWGAAFGGVYLYATELFPTRLRSGALGFLSSTARVGSMIAPVVADYAASTSMLAFSVPNILAAGLITLTLPETREVAMPDDAEDMRPTKRPSSGDFEELLLYKTS</sequence>
<dbReference type="EMBL" id="LGRX02006450">
    <property type="protein sequence ID" value="KAK3276640.1"/>
    <property type="molecule type" value="Genomic_DNA"/>
</dbReference>